<dbReference type="GO" id="GO:0042910">
    <property type="term" value="F:xenobiotic transmembrane transporter activity"/>
    <property type="evidence" value="ECO:0007669"/>
    <property type="project" value="TreeGrafter"/>
</dbReference>
<dbReference type="PROSITE" id="PS50165">
    <property type="entry name" value="UVRC"/>
    <property type="match status" value="1"/>
</dbReference>
<accession>A0A6M1T4Y9</accession>
<feature type="transmembrane region" description="Helical" evidence="1">
    <location>
        <begin position="431"/>
        <end position="452"/>
    </location>
</feature>
<evidence type="ECO:0000259" key="2">
    <source>
        <dbReference type="PROSITE" id="PS50165"/>
    </source>
</evidence>
<dbReference type="SUPFAM" id="SSF82714">
    <property type="entry name" value="Multidrug efflux transporter AcrB TolC docking domain, DN and DC subdomains"/>
    <property type="match status" value="2"/>
</dbReference>
<keyword evidence="1" id="KW-0812">Transmembrane</keyword>
<feature type="transmembrane region" description="Helical" evidence="1">
    <location>
        <begin position="525"/>
        <end position="545"/>
    </location>
</feature>
<organism evidence="3 4">
    <name type="scientific">Fodinibius halophilus</name>
    <dbReference type="NCBI Taxonomy" id="1736908"/>
    <lineage>
        <taxon>Bacteria</taxon>
        <taxon>Pseudomonadati</taxon>
        <taxon>Balneolota</taxon>
        <taxon>Balneolia</taxon>
        <taxon>Balneolales</taxon>
        <taxon>Balneolaceae</taxon>
        <taxon>Fodinibius</taxon>
    </lineage>
</organism>
<dbReference type="Gene3D" id="3.30.70.1320">
    <property type="entry name" value="Multidrug efflux transporter AcrB pore domain like"/>
    <property type="match status" value="1"/>
</dbReference>
<feature type="domain" description="UvrC family homology region profile" evidence="2">
    <location>
        <begin position="158"/>
        <end position="268"/>
    </location>
</feature>
<evidence type="ECO:0000313" key="3">
    <source>
        <dbReference type="EMBL" id="NGP87743.1"/>
    </source>
</evidence>
<dbReference type="PANTHER" id="PTHR32063:SF0">
    <property type="entry name" value="SWARMING MOTILITY PROTEIN SWRC"/>
    <property type="match status" value="1"/>
</dbReference>
<protein>
    <submittedName>
        <fullName evidence="3">Efflux RND transporter permease subunit</fullName>
    </submittedName>
</protein>
<dbReference type="RefSeq" id="WP_165266783.1">
    <property type="nucleotide sequence ID" value="NZ_JAALLS010000005.1"/>
</dbReference>
<feature type="transmembrane region" description="Helical" evidence="1">
    <location>
        <begin position="952"/>
        <end position="971"/>
    </location>
</feature>
<sequence>MLLKRPIAAFMLILATFIFGTIALTELSVNLLPEVDSPTLLVQTDWSGAAPREIEQRINELMEARLSTVQGIESIHGFARQGQSIISLKFKWGQNMDLSFLNVREKLDQIRGALPEQAKRPQLVQNTASDKPIAILGITSADNPNPDFNTRLSLKRWAEQVLSRRLEQAEGIAQTVLVGEVKPEVQIRYRPKALNRYDISLSQVENLVAGANLFTSTGEMRDGWYRYSLKIQSRIQSIDDVKEVPLKTLGTGRVLKLSDVAEVDLGEADPTSFSLVDGKEVLSVLVKKEYGANTVEAYDTMLPLLDELRSKNKDIGITVLQENATFIRNAINNLLQTLLYGALLAFVILFLFLDNWRTPFTIGVAIPVSIFLTFFVMYIFDIQLNIVSLSGLTLAIGLLVDNAIIVLENINRHRATTSSIMEAAYKGTSEISLAVTASTFTTISVFLPLVFLGGFEGAFFQDQAWTLSISLLASLGVALLILPVLVTQFRKKEGAQSTVLGFNQFFDRLRNQYEQSLQWALRHKGLFLGGMMLLFLGTAVLFNSVTKRVLPETEPQKVRYQVRLPGNTSLHATREVAESLIRKVAVYKADDRPTRVLGGYTDQTNLANLSEEGRNKFTISIPVNGYEMADKLHREVTDFLAGQPDWSGQQLAAQNALNVLPSANEPPIIFRLVDEDRNKSEQLAVKLEQDLQKVREDLPFKKQYEQQLQTYQLRFNTEQLLRLGINEEEVLQYLKSLTRGSWITDWNRQDENVPIRMVGYDRQIFEPEDIILDLNNLKVPLSKVVEIKKSSEPEQLERVNQTPVLSYMSEIGFTDWWWHGEEIQNVLTKFARETGTEVKVGGAVLSISSLLSDMGLLLLISVVIIYIILSVQFESLRHPLIILVAVPFAWIGSILILWGTGISLNALSFMGILILTGIAVNDSILKVDFMRRYFADTGDLHQAITKAGLHRFRPVVMTSLTTIFGLIPMLLPFGDGYAFRQSLALALMGGMITSTLLTLYLVPIIFQWVERLRVKN</sequence>
<feature type="transmembrane region" description="Helical" evidence="1">
    <location>
        <begin position="983"/>
        <end position="1006"/>
    </location>
</feature>
<feature type="transmembrane region" description="Helical" evidence="1">
    <location>
        <begin position="880"/>
        <end position="900"/>
    </location>
</feature>
<name>A0A6M1T4Y9_9BACT</name>
<keyword evidence="1" id="KW-0472">Membrane</keyword>
<dbReference type="InterPro" id="IPR001162">
    <property type="entry name" value="UvrC_RNase_H_dom"/>
</dbReference>
<dbReference type="SUPFAM" id="SSF82866">
    <property type="entry name" value="Multidrug efflux transporter AcrB transmembrane domain"/>
    <property type="match status" value="2"/>
</dbReference>
<comment type="caution">
    <text evidence="3">The sequence shown here is derived from an EMBL/GenBank/DDBJ whole genome shotgun (WGS) entry which is preliminary data.</text>
</comment>
<evidence type="ECO:0000256" key="1">
    <source>
        <dbReference type="SAM" id="Phobius"/>
    </source>
</evidence>
<dbReference type="PANTHER" id="PTHR32063">
    <property type="match status" value="1"/>
</dbReference>
<feature type="transmembrane region" description="Helical" evidence="1">
    <location>
        <begin position="386"/>
        <end position="410"/>
    </location>
</feature>
<dbReference type="GO" id="GO:0009381">
    <property type="term" value="F:excinuclease ABC activity"/>
    <property type="evidence" value="ECO:0007669"/>
    <property type="project" value="InterPro"/>
</dbReference>
<dbReference type="AlphaFoldDB" id="A0A6M1T4Y9"/>
<feature type="transmembrane region" description="Helical" evidence="1">
    <location>
        <begin position="360"/>
        <end position="380"/>
    </location>
</feature>
<dbReference type="Gene3D" id="3.30.70.1430">
    <property type="entry name" value="Multidrug efflux transporter AcrB pore domain"/>
    <property type="match status" value="2"/>
</dbReference>
<dbReference type="Proteomes" id="UP000479132">
    <property type="component" value="Unassembled WGS sequence"/>
</dbReference>
<dbReference type="Pfam" id="PF00873">
    <property type="entry name" value="ACR_tran"/>
    <property type="match status" value="1"/>
</dbReference>
<keyword evidence="1" id="KW-1133">Transmembrane helix</keyword>
<gene>
    <name evidence="3" type="ORF">G3569_05200</name>
</gene>
<dbReference type="Gene3D" id="1.20.1640.10">
    <property type="entry name" value="Multidrug efflux transporter AcrB transmembrane domain"/>
    <property type="match status" value="2"/>
</dbReference>
<feature type="transmembrane region" description="Helical" evidence="1">
    <location>
        <begin position="334"/>
        <end position="353"/>
    </location>
</feature>
<dbReference type="InterPro" id="IPR027463">
    <property type="entry name" value="AcrB_DN_DC_subdom"/>
</dbReference>
<keyword evidence="4" id="KW-1185">Reference proteome</keyword>
<feature type="transmembrane region" description="Helical" evidence="1">
    <location>
        <begin position="906"/>
        <end position="925"/>
    </location>
</feature>
<dbReference type="Gene3D" id="3.30.70.1440">
    <property type="entry name" value="Multidrug efflux transporter AcrB pore domain"/>
    <property type="match status" value="1"/>
</dbReference>
<dbReference type="EMBL" id="JAALLS010000005">
    <property type="protein sequence ID" value="NGP87743.1"/>
    <property type="molecule type" value="Genomic_DNA"/>
</dbReference>
<feature type="transmembrane region" description="Helical" evidence="1">
    <location>
        <begin position="854"/>
        <end position="873"/>
    </location>
</feature>
<dbReference type="PRINTS" id="PR00702">
    <property type="entry name" value="ACRIFLAVINRP"/>
</dbReference>
<feature type="transmembrane region" description="Helical" evidence="1">
    <location>
        <begin position="464"/>
        <end position="486"/>
    </location>
</feature>
<dbReference type="InterPro" id="IPR001036">
    <property type="entry name" value="Acrflvin-R"/>
</dbReference>
<dbReference type="GO" id="GO:0005886">
    <property type="term" value="C:plasma membrane"/>
    <property type="evidence" value="ECO:0007669"/>
    <property type="project" value="TreeGrafter"/>
</dbReference>
<reference evidence="3 4" key="1">
    <citation type="submission" date="2020-02" db="EMBL/GenBank/DDBJ databases">
        <title>Aliifodinibius halophilus 2W32, complete genome.</title>
        <authorList>
            <person name="Li Y."/>
            <person name="Wu S."/>
        </authorList>
    </citation>
    <scope>NUCLEOTIDE SEQUENCE [LARGE SCALE GENOMIC DNA]</scope>
    <source>
        <strain evidence="3 4">2W32</strain>
    </source>
</reference>
<dbReference type="SUPFAM" id="SSF82693">
    <property type="entry name" value="Multidrug efflux transporter AcrB pore domain, PN1, PN2, PC1 and PC2 subdomains"/>
    <property type="match status" value="2"/>
</dbReference>
<proteinExistence type="predicted"/>
<evidence type="ECO:0000313" key="4">
    <source>
        <dbReference type="Proteomes" id="UP000479132"/>
    </source>
</evidence>
<dbReference type="Gene3D" id="3.30.2090.10">
    <property type="entry name" value="Multidrug efflux transporter AcrB TolC docking domain, DN and DC subdomains"/>
    <property type="match status" value="2"/>
</dbReference>